<feature type="binding site" evidence="9">
    <location>
        <position position="240"/>
    </location>
    <ligand>
        <name>Mn(2+)</name>
        <dbReference type="ChEBI" id="CHEBI:29035"/>
        <label>1</label>
    </ligand>
</feature>
<dbReference type="Gene3D" id="3.40.800.10">
    <property type="entry name" value="Ureohydrolase domain"/>
    <property type="match status" value="1"/>
</dbReference>
<evidence type="ECO:0000256" key="2">
    <source>
        <dbReference type="ARBA" id="ARBA00012168"/>
    </source>
</evidence>
<dbReference type="CDD" id="cd09989">
    <property type="entry name" value="Arginase"/>
    <property type="match status" value="1"/>
</dbReference>
<dbReference type="STRING" id="133381.A0A2T9ZBG4"/>
<dbReference type="SUPFAM" id="SSF52768">
    <property type="entry name" value="Arginase/deacetylase"/>
    <property type="match status" value="1"/>
</dbReference>
<dbReference type="Pfam" id="PF00491">
    <property type="entry name" value="Arginase"/>
    <property type="match status" value="1"/>
</dbReference>
<feature type="binding site" evidence="9">
    <location>
        <position position="141"/>
    </location>
    <ligand>
        <name>Mn(2+)</name>
        <dbReference type="ChEBI" id="CHEBI:29035"/>
        <label>1</label>
    </ligand>
</feature>
<evidence type="ECO:0000256" key="1">
    <source>
        <dbReference type="ARBA" id="ARBA00005098"/>
    </source>
</evidence>
<dbReference type="PRINTS" id="PR00116">
    <property type="entry name" value="ARGINASE"/>
</dbReference>
<evidence type="ECO:0000256" key="12">
    <source>
        <dbReference type="RuleBase" id="RU361159"/>
    </source>
</evidence>
<dbReference type="GO" id="GO:0006525">
    <property type="term" value="P:arginine metabolic process"/>
    <property type="evidence" value="ECO:0007669"/>
    <property type="project" value="UniProtKB-KW"/>
</dbReference>
<feature type="binding site" evidence="9">
    <location>
        <position position="137"/>
    </location>
    <ligand>
        <name>Mn(2+)</name>
        <dbReference type="ChEBI" id="CHEBI:29035"/>
        <label>1</label>
    </ligand>
</feature>
<sequence>MFADIENNKFIKKPSTVSIISFPFNGGQSHPGVELGPKELIGLGLVDQLKEMGYGIAETSGVVDTESLKPTVVAKGLNTNNTEWVSAACKELSSRVEAECRKGFLPVTLGGDHSLAIGTLNGSLKVFGDKLRVLWVDAHADINPLNETASGNLHGCPLALVCGIDKSPFFDWIKEHLGFDKLVYIGLRDVDLPEQKVIKKHNIKAFTMYHIDKYGISKVFDMAMDYINPNRDLPVHMSFDVDSMDPSVIPATGTPVRGGMTFREGHFLCEAMAETGCLVAMDLAEVNPLLGDKEAQFKTIDIGCSLVRSALGETLL</sequence>
<dbReference type="AlphaFoldDB" id="A0A2T9ZBG4"/>
<dbReference type="InterPro" id="IPR020855">
    <property type="entry name" value="Ureohydrolase_Mn_BS"/>
</dbReference>
<evidence type="ECO:0000256" key="7">
    <source>
        <dbReference type="ARBA" id="ARBA00023211"/>
    </source>
</evidence>
<dbReference type="InterPro" id="IPR006035">
    <property type="entry name" value="Ureohydrolase"/>
</dbReference>
<keyword evidence="14" id="KW-1185">Reference proteome</keyword>
<evidence type="ECO:0000256" key="10">
    <source>
        <dbReference type="PROSITE-ProRule" id="PRU00742"/>
    </source>
</evidence>
<evidence type="ECO:0000256" key="4">
    <source>
        <dbReference type="ARBA" id="ARBA00022503"/>
    </source>
</evidence>
<evidence type="ECO:0000313" key="13">
    <source>
        <dbReference type="EMBL" id="PVV01900.1"/>
    </source>
</evidence>
<reference evidence="13 14" key="1">
    <citation type="journal article" date="2018" name="MBio">
        <title>Comparative Genomics Reveals the Core Gene Toolbox for the Fungus-Insect Symbiosis.</title>
        <authorList>
            <person name="Wang Y."/>
            <person name="Stata M."/>
            <person name="Wang W."/>
            <person name="Stajich J.E."/>
            <person name="White M.M."/>
            <person name="Moncalvo J.M."/>
        </authorList>
    </citation>
    <scope>NUCLEOTIDE SEQUENCE [LARGE SCALE GENOMIC DNA]</scope>
    <source>
        <strain evidence="13 14">SC-DP-2</strain>
    </source>
</reference>
<dbReference type="PROSITE" id="PS51409">
    <property type="entry name" value="ARGINASE_2"/>
    <property type="match status" value="1"/>
</dbReference>
<keyword evidence="4 12" id="KW-0056">Arginine metabolism</keyword>
<proteinExistence type="inferred from homology"/>
<comment type="pathway">
    <text evidence="1">Nitrogen metabolism; urea cycle; L-ornithine and urea from L-arginine: step 1/1.</text>
</comment>
<dbReference type="GO" id="GO:0030145">
    <property type="term" value="F:manganese ion binding"/>
    <property type="evidence" value="ECO:0007669"/>
    <property type="project" value="TreeGrafter"/>
</dbReference>
<dbReference type="PANTHER" id="PTHR43782">
    <property type="entry name" value="ARGINASE"/>
    <property type="match status" value="1"/>
</dbReference>
<dbReference type="InterPro" id="IPR023696">
    <property type="entry name" value="Ureohydrolase_dom_sf"/>
</dbReference>
<dbReference type="NCBIfam" id="TIGR01229">
    <property type="entry name" value="rocF_arginase"/>
    <property type="match status" value="1"/>
</dbReference>
<keyword evidence="5 9" id="KW-0479">Metal-binding</keyword>
<dbReference type="OrthoDB" id="9992747at2759"/>
<gene>
    <name evidence="13" type="ORF">BB560_003664</name>
</gene>
<evidence type="ECO:0000256" key="6">
    <source>
        <dbReference type="ARBA" id="ARBA00022801"/>
    </source>
</evidence>
<accession>A0A2T9ZBG4</accession>
<evidence type="ECO:0000256" key="11">
    <source>
        <dbReference type="RuleBase" id="RU003684"/>
    </source>
</evidence>
<dbReference type="PROSITE" id="PS01053">
    <property type="entry name" value="ARGINASE_1"/>
    <property type="match status" value="1"/>
</dbReference>
<keyword evidence="7 9" id="KW-0464">Manganese</keyword>
<feature type="binding site" evidence="9">
    <location>
        <position position="242"/>
    </location>
    <ligand>
        <name>Mn(2+)</name>
        <dbReference type="ChEBI" id="CHEBI:29035"/>
        <label>1</label>
    </ligand>
</feature>
<dbReference type="EC" id="3.5.3.1" evidence="2 12"/>
<dbReference type="PIRSF" id="PIRSF036979">
    <property type="entry name" value="Arginase"/>
    <property type="match status" value="1"/>
</dbReference>
<dbReference type="GO" id="GO:0000050">
    <property type="term" value="P:urea cycle"/>
    <property type="evidence" value="ECO:0007669"/>
    <property type="project" value="UniProtKB-UniPathway"/>
</dbReference>
<evidence type="ECO:0000256" key="3">
    <source>
        <dbReference type="ARBA" id="ARBA00018123"/>
    </source>
</evidence>
<dbReference type="InterPro" id="IPR014033">
    <property type="entry name" value="Arginase"/>
</dbReference>
<comment type="similarity">
    <text evidence="10 11">Belongs to the arginase family.</text>
</comment>
<dbReference type="FunFam" id="3.40.800.10:FF:000012">
    <property type="entry name" value="Arginase"/>
    <property type="match status" value="1"/>
</dbReference>
<feature type="binding site" evidence="9">
    <location>
        <position position="113"/>
    </location>
    <ligand>
        <name>Mn(2+)</name>
        <dbReference type="ChEBI" id="CHEBI:29035"/>
        <label>1</label>
    </ligand>
</feature>
<feature type="binding site" evidence="9">
    <location>
        <position position="139"/>
    </location>
    <ligand>
        <name>Mn(2+)</name>
        <dbReference type="ChEBI" id="CHEBI:29035"/>
        <label>1</label>
    </ligand>
</feature>
<comment type="cofactor">
    <cofactor evidence="9 12">
        <name>Mn(2+)</name>
        <dbReference type="ChEBI" id="CHEBI:29035"/>
    </cofactor>
    <text evidence="9 12">Binds 2 manganese ions per subunit.</text>
</comment>
<comment type="catalytic activity">
    <reaction evidence="8 12">
        <text>L-arginine + H2O = urea + L-ornithine</text>
        <dbReference type="Rhea" id="RHEA:20569"/>
        <dbReference type="ChEBI" id="CHEBI:15377"/>
        <dbReference type="ChEBI" id="CHEBI:16199"/>
        <dbReference type="ChEBI" id="CHEBI:32682"/>
        <dbReference type="ChEBI" id="CHEBI:46911"/>
        <dbReference type="EC" id="3.5.3.1"/>
    </reaction>
</comment>
<name>A0A2T9ZBG4_9FUNG</name>
<comment type="caution">
    <text evidence="13">The sequence shown here is derived from an EMBL/GenBank/DDBJ whole genome shotgun (WGS) entry which is preliminary data.</text>
</comment>
<dbReference type="EMBL" id="MBFS01000720">
    <property type="protein sequence ID" value="PVV01900.1"/>
    <property type="molecule type" value="Genomic_DNA"/>
</dbReference>
<dbReference type="GO" id="GO:0005634">
    <property type="term" value="C:nucleus"/>
    <property type="evidence" value="ECO:0007669"/>
    <property type="project" value="TreeGrafter"/>
</dbReference>
<dbReference type="GO" id="GO:0004053">
    <property type="term" value="F:arginase activity"/>
    <property type="evidence" value="ECO:0007669"/>
    <property type="project" value="UniProtKB-EC"/>
</dbReference>
<dbReference type="UniPathway" id="UPA00158">
    <property type="reaction ID" value="UER00270"/>
</dbReference>
<protein>
    <recommendedName>
        <fullName evidence="3 12">Arginase</fullName>
        <ecNumber evidence="2 12">3.5.3.1</ecNumber>
    </recommendedName>
</protein>
<dbReference type="PANTHER" id="PTHR43782:SF3">
    <property type="entry name" value="ARGINASE"/>
    <property type="match status" value="1"/>
</dbReference>
<evidence type="ECO:0000256" key="9">
    <source>
        <dbReference type="PIRSR" id="PIRSR036979-1"/>
    </source>
</evidence>
<evidence type="ECO:0000256" key="5">
    <source>
        <dbReference type="ARBA" id="ARBA00022723"/>
    </source>
</evidence>
<evidence type="ECO:0000256" key="8">
    <source>
        <dbReference type="ARBA" id="ARBA00047391"/>
    </source>
</evidence>
<organism evidence="13 14">
    <name type="scientific">Smittium megazygosporum</name>
    <dbReference type="NCBI Taxonomy" id="133381"/>
    <lineage>
        <taxon>Eukaryota</taxon>
        <taxon>Fungi</taxon>
        <taxon>Fungi incertae sedis</taxon>
        <taxon>Zoopagomycota</taxon>
        <taxon>Kickxellomycotina</taxon>
        <taxon>Harpellomycetes</taxon>
        <taxon>Harpellales</taxon>
        <taxon>Legeriomycetaceae</taxon>
        <taxon>Smittium</taxon>
    </lineage>
</organism>
<dbReference type="Proteomes" id="UP000245609">
    <property type="component" value="Unassembled WGS sequence"/>
</dbReference>
<dbReference type="GO" id="GO:0005829">
    <property type="term" value="C:cytosol"/>
    <property type="evidence" value="ECO:0007669"/>
    <property type="project" value="TreeGrafter"/>
</dbReference>
<keyword evidence="6 11" id="KW-0378">Hydrolase</keyword>
<evidence type="ECO:0000313" key="14">
    <source>
        <dbReference type="Proteomes" id="UP000245609"/>
    </source>
</evidence>